<dbReference type="InterPro" id="IPR029063">
    <property type="entry name" value="SAM-dependent_MTases_sf"/>
</dbReference>
<proteinExistence type="predicted"/>
<dbReference type="Pfam" id="PF13847">
    <property type="entry name" value="Methyltransf_31"/>
    <property type="match status" value="1"/>
</dbReference>
<dbReference type="InterPro" id="IPR050320">
    <property type="entry name" value="N5-glutamine_MTase"/>
</dbReference>
<dbReference type="InterPro" id="IPR004556">
    <property type="entry name" value="HemK-like"/>
</dbReference>
<evidence type="ECO:0000259" key="5">
    <source>
        <dbReference type="Pfam" id="PF17827"/>
    </source>
</evidence>
<evidence type="ECO:0000256" key="1">
    <source>
        <dbReference type="ARBA" id="ARBA00022603"/>
    </source>
</evidence>
<accession>A0A1F5S7U7</accession>
<keyword evidence="1" id="KW-0489">Methyltransferase</keyword>
<dbReference type="Proteomes" id="UP000178323">
    <property type="component" value="Unassembled WGS sequence"/>
</dbReference>
<protein>
    <recommendedName>
        <fullName evidence="8">Protein-(Glutamine-N5) methyltransferase, release factor-specific</fullName>
    </recommendedName>
</protein>
<sequence>MLANNNKNVKSHTIKSLLKWAFLALKEGSASPELDAEVILSFVIGKNREYLHTHPEKRIIGKREQKFKRLIGKRKKHEPVAYIIEKKEFYGIDFKVNKNVLIPRSETEMMVDEAVKIIGGGFSGDKTMEREEILEGEKKLEIGNWKLESGNSNYPIALIDIGTGSGCIPIAVAKNLIRIYGRQYASQHTHIFGIDISEKALKIARENARLNGVGRYIEFLHGDLLDVLSGRHKSKRERALVQVKKGGMPVVIITANLPYLPEAVYRKCAEDVKNYEPKEALVAGRDGLRYYRRLLRDAGRNMDDRLKRIFCHCEEPLCRALQRGDEAIPCREKMTTGLLSPRLRGRIGVFILCEIDPAQKRAIKILAKEYFSNARVEIKKDLCGLARLAVIRVPPSALRIQERGTQ</sequence>
<dbReference type="Pfam" id="PF17827">
    <property type="entry name" value="PrmC_N"/>
    <property type="match status" value="1"/>
</dbReference>
<evidence type="ECO:0000313" key="7">
    <source>
        <dbReference type="Proteomes" id="UP000178323"/>
    </source>
</evidence>
<dbReference type="STRING" id="1797985.A2Y83_03955"/>
<keyword evidence="2" id="KW-0808">Transferase</keyword>
<evidence type="ECO:0008006" key="8">
    <source>
        <dbReference type="Google" id="ProtNLM"/>
    </source>
</evidence>
<dbReference type="PANTHER" id="PTHR18895:SF74">
    <property type="entry name" value="MTRF1L RELEASE FACTOR GLUTAMINE METHYLTRANSFERASE"/>
    <property type="match status" value="1"/>
</dbReference>
<dbReference type="EMBL" id="MFFS01000013">
    <property type="protein sequence ID" value="OGF22784.1"/>
    <property type="molecule type" value="Genomic_DNA"/>
</dbReference>
<evidence type="ECO:0000313" key="6">
    <source>
        <dbReference type="EMBL" id="OGF22784.1"/>
    </source>
</evidence>
<keyword evidence="3" id="KW-0949">S-adenosyl-L-methionine</keyword>
<dbReference type="GO" id="GO:0008276">
    <property type="term" value="F:protein methyltransferase activity"/>
    <property type="evidence" value="ECO:0007669"/>
    <property type="project" value="InterPro"/>
</dbReference>
<dbReference type="AlphaFoldDB" id="A0A1F5S7U7"/>
<evidence type="ECO:0000259" key="4">
    <source>
        <dbReference type="Pfam" id="PF13847"/>
    </source>
</evidence>
<reference evidence="6 7" key="1">
    <citation type="journal article" date="2016" name="Nat. Commun.">
        <title>Thousands of microbial genomes shed light on interconnected biogeochemical processes in an aquifer system.</title>
        <authorList>
            <person name="Anantharaman K."/>
            <person name="Brown C.T."/>
            <person name="Hug L.A."/>
            <person name="Sharon I."/>
            <person name="Castelle C.J."/>
            <person name="Probst A.J."/>
            <person name="Thomas B.C."/>
            <person name="Singh A."/>
            <person name="Wilkins M.J."/>
            <person name="Karaoz U."/>
            <person name="Brodie E.L."/>
            <person name="Williams K.H."/>
            <person name="Hubbard S.S."/>
            <person name="Banfield J.F."/>
        </authorList>
    </citation>
    <scope>NUCLEOTIDE SEQUENCE [LARGE SCALE GENOMIC DNA]</scope>
</reference>
<feature type="domain" description="Methyltransferase" evidence="4">
    <location>
        <begin position="158"/>
        <end position="226"/>
    </location>
</feature>
<dbReference type="InterPro" id="IPR025714">
    <property type="entry name" value="Methyltranfer_dom"/>
</dbReference>
<name>A0A1F5S7U7_9BACT</name>
<dbReference type="Gene3D" id="1.10.8.10">
    <property type="entry name" value="DNA helicase RuvA subunit, C-terminal domain"/>
    <property type="match status" value="1"/>
</dbReference>
<dbReference type="PANTHER" id="PTHR18895">
    <property type="entry name" value="HEMK METHYLTRANSFERASE"/>
    <property type="match status" value="1"/>
</dbReference>
<comment type="caution">
    <text evidence="6">The sequence shown here is derived from an EMBL/GenBank/DDBJ whole genome shotgun (WGS) entry which is preliminary data.</text>
</comment>
<dbReference type="SUPFAM" id="SSF53335">
    <property type="entry name" value="S-adenosyl-L-methionine-dependent methyltransferases"/>
    <property type="match status" value="1"/>
</dbReference>
<evidence type="ECO:0000256" key="2">
    <source>
        <dbReference type="ARBA" id="ARBA00022679"/>
    </source>
</evidence>
<evidence type="ECO:0000256" key="3">
    <source>
        <dbReference type="ARBA" id="ARBA00022691"/>
    </source>
</evidence>
<dbReference type="GO" id="GO:0032259">
    <property type="term" value="P:methylation"/>
    <property type="evidence" value="ECO:0007669"/>
    <property type="project" value="UniProtKB-KW"/>
</dbReference>
<dbReference type="NCBIfam" id="TIGR00536">
    <property type="entry name" value="hemK_fam"/>
    <property type="match status" value="1"/>
</dbReference>
<feature type="domain" description="Release factor glutamine methyltransferase N-terminal" evidence="5">
    <location>
        <begin position="17"/>
        <end position="84"/>
    </location>
</feature>
<organism evidence="6 7">
    <name type="scientific">Candidatus Falkowbacteria bacterium RBG_13_39_14</name>
    <dbReference type="NCBI Taxonomy" id="1797985"/>
    <lineage>
        <taxon>Bacteria</taxon>
        <taxon>Candidatus Falkowiibacteriota</taxon>
    </lineage>
</organism>
<dbReference type="CDD" id="cd02440">
    <property type="entry name" value="AdoMet_MTases"/>
    <property type="match status" value="1"/>
</dbReference>
<dbReference type="InterPro" id="IPR040758">
    <property type="entry name" value="PrmC_N"/>
</dbReference>
<gene>
    <name evidence="6" type="ORF">A2Y83_03955</name>
</gene>
<dbReference type="Gene3D" id="3.40.50.150">
    <property type="entry name" value="Vaccinia Virus protein VP39"/>
    <property type="match status" value="1"/>
</dbReference>